<dbReference type="AlphaFoldDB" id="N1WIE7"/>
<organism evidence="1 2">
    <name type="scientific">Leptospira weilii serovar Ranarum str. ICFT</name>
    <dbReference type="NCBI Taxonomy" id="1218598"/>
    <lineage>
        <taxon>Bacteria</taxon>
        <taxon>Pseudomonadati</taxon>
        <taxon>Spirochaetota</taxon>
        <taxon>Spirochaetia</taxon>
        <taxon>Leptospirales</taxon>
        <taxon>Leptospiraceae</taxon>
        <taxon>Leptospira</taxon>
    </lineage>
</organism>
<evidence type="ECO:0000313" key="1">
    <source>
        <dbReference type="EMBL" id="EMY76889.1"/>
    </source>
</evidence>
<accession>N1WIE7</accession>
<name>N1WIE7_9LEPT</name>
<evidence type="ECO:0000313" key="2">
    <source>
        <dbReference type="Proteomes" id="UP000012313"/>
    </source>
</evidence>
<gene>
    <name evidence="1" type="ORF">LEP1GSC060_3112</name>
</gene>
<proteinExistence type="predicted"/>
<comment type="caution">
    <text evidence="1">The sequence shown here is derived from an EMBL/GenBank/DDBJ whole genome shotgun (WGS) entry which is preliminary data.</text>
</comment>
<dbReference type="Proteomes" id="UP000012313">
    <property type="component" value="Unassembled WGS sequence"/>
</dbReference>
<protein>
    <submittedName>
        <fullName evidence="1">Uncharacterized protein</fullName>
    </submittedName>
</protein>
<dbReference type="EMBL" id="AOHC02000041">
    <property type="protein sequence ID" value="EMY76889.1"/>
    <property type="molecule type" value="Genomic_DNA"/>
</dbReference>
<reference evidence="1" key="1">
    <citation type="submission" date="2013-03" db="EMBL/GenBank/DDBJ databases">
        <authorList>
            <person name="Harkins D.M."/>
            <person name="Durkin A.S."/>
            <person name="Brinkac L.M."/>
            <person name="Haft D.H."/>
            <person name="Selengut J.D."/>
            <person name="Sanka R."/>
            <person name="DePew J."/>
            <person name="Purushe J."/>
            <person name="Hartskeerl R.A."/>
            <person name="Ahmed A."/>
            <person name="van der Linden H."/>
            <person name="Goris M.G.A."/>
            <person name="Vinetz J.M."/>
            <person name="Sutton G.G."/>
            <person name="Nierman W.C."/>
            <person name="Fouts D.E."/>
        </authorList>
    </citation>
    <scope>NUCLEOTIDE SEQUENCE [LARGE SCALE GENOMIC DNA]</scope>
    <source>
        <strain evidence="1">ICFT</strain>
    </source>
</reference>
<keyword evidence="2" id="KW-1185">Reference proteome</keyword>
<sequence length="53" mass="6516">MRRATHVIWLDKKTENEGFKIIFLDKRKRNQSESLYGKNLELNRKIEIKYESF</sequence>